<dbReference type="Pfam" id="PF02557">
    <property type="entry name" value="VanY"/>
    <property type="match status" value="1"/>
</dbReference>
<comment type="caution">
    <text evidence="2">The sequence shown here is derived from an EMBL/GenBank/DDBJ whole genome shotgun (WGS) entry which is preliminary data.</text>
</comment>
<dbReference type="GO" id="GO:0004180">
    <property type="term" value="F:carboxypeptidase activity"/>
    <property type="evidence" value="ECO:0007669"/>
    <property type="project" value="UniProtKB-KW"/>
</dbReference>
<accession>A0A2S6ICN9</accession>
<proteinExistence type="predicted"/>
<keyword evidence="2" id="KW-0645">Protease</keyword>
<dbReference type="InterPro" id="IPR009045">
    <property type="entry name" value="Zn_M74/Hedgehog-like"/>
</dbReference>
<dbReference type="AlphaFoldDB" id="A0A2S6ICN9"/>
<keyword evidence="2" id="KW-0121">Carboxypeptidase</keyword>
<reference evidence="2 3" key="1">
    <citation type="submission" date="2018-02" db="EMBL/GenBank/DDBJ databases">
        <title>Genomic Encyclopedia of Archaeal and Bacterial Type Strains, Phase II (KMG-II): from individual species to whole genera.</title>
        <authorList>
            <person name="Goeker M."/>
        </authorList>
    </citation>
    <scope>NUCLEOTIDE SEQUENCE [LARGE SCALE GENOMIC DNA]</scope>
    <source>
        <strain evidence="2 3">DSM 22857</strain>
    </source>
</reference>
<keyword evidence="3" id="KW-1185">Reference proteome</keyword>
<protein>
    <submittedName>
        <fullName evidence="2">D-alanyl-D-alanine carboxypeptidase-like protein</fullName>
    </submittedName>
</protein>
<organism evidence="2 3">
    <name type="scientific">Kineococcus xinjiangensis</name>
    <dbReference type="NCBI Taxonomy" id="512762"/>
    <lineage>
        <taxon>Bacteria</taxon>
        <taxon>Bacillati</taxon>
        <taxon>Actinomycetota</taxon>
        <taxon>Actinomycetes</taxon>
        <taxon>Kineosporiales</taxon>
        <taxon>Kineosporiaceae</taxon>
        <taxon>Kineococcus</taxon>
    </lineage>
</organism>
<feature type="domain" description="D-alanyl-D-alanine carboxypeptidase-like core" evidence="1">
    <location>
        <begin position="154"/>
        <end position="250"/>
    </location>
</feature>
<evidence type="ECO:0000313" key="3">
    <source>
        <dbReference type="Proteomes" id="UP000239485"/>
    </source>
</evidence>
<sequence length="251" mass="25611">MPTRLPARHRAPGRPLTPLDGAAVPLRRGAVALGRRTAVVAASSGLAFSLSAAAPAHAPAAPVAAGTQNATAGVPASTAAVSAAFTAAPAAAVSAPAGAPAPVSVDPAFATLPAAPVSRDAEGAPLELVDFGNGEVPEEVLHGIGQDAHVLWGPAAAAFQRMQAAAAADGVELRVTDSYRSYGEQVGLARRKGIYGRGGWAARPGTSNHGWGLSVDIDVQEPVLTWLRTRAAEFGFEEDVPREPWHWTYTA</sequence>
<evidence type="ECO:0000259" key="1">
    <source>
        <dbReference type="Pfam" id="PF02557"/>
    </source>
</evidence>
<dbReference type="Proteomes" id="UP000239485">
    <property type="component" value="Unassembled WGS sequence"/>
</dbReference>
<gene>
    <name evidence="2" type="ORF">CLV92_11827</name>
</gene>
<dbReference type="PANTHER" id="PTHR34385:SF1">
    <property type="entry name" value="PEPTIDOGLYCAN L-ALANYL-D-GLUTAMATE ENDOPEPTIDASE CWLK"/>
    <property type="match status" value="1"/>
</dbReference>
<dbReference type="InterPro" id="IPR052179">
    <property type="entry name" value="DD-CPase-like"/>
</dbReference>
<evidence type="ECO:0000313" key="2">
    <source>
        <dbReference type="EMBL" id="PPK91985.1"/>
    </source>
</evidence>
<dbReference type="EMBL" id="PTJD01000018">
    <property type="protein sequence ID" value="PPK91985.1"/>
    <property type="molecule type" value="Genomic_DNA"/>
</dbReference>
<dbReference type="CDD" id="cd14814">
    <property type="entry name" value="Peptidase_M15"/>
    <property type="match status" value="1"/>
</dbReference>
<dbReference type="RefSeq" id="WP_245886980.1">
    <property type="nucleotide sequence ID" value="NZ_PTJD01000018.1"/>
</dbReference>
<dbReference type="GO" id="GO:0006508">
    <property type="term" value="P:proteolysis"/>
    <property type="evidence" value="ECO:0007669"/>
    <property type="project" value="InterPro"/>
</dbReference>
<dbReference type="Gene3D" id="3.30.1380.10">
    <property type="match status" value="1"/>
</dbReference>
<dbReference type="InterPro" id="IPR003709">
    <property type="entry name" value="VanY-like_core_dom"/>
</dbReference>
<keyword evidence="2" id="KW-0378">Hydrolase</keyword>
<dbReference type="SUPFAM" id="SSF55166">
    <property type="entry name" value="Hedgehog/DD-peptidase"/>
    <property type="match status" value="1"/>
</dbReference>
<name>A0A2S6ICN9_9ACTN</name>
<dbReference type="PANTHER" id="PTHR34385">
    <property type="entry name" value="D-ALANYL-D-ALANINE CARBOXYPEPTIDASE"/>
    <property type="match status" value="1"/>
</dbReference>